<gene>
    <name evidence="10" type="ORF">TPAB3V08_LOCUS2293</name>
</gene>
<evidence type="ECO:0000256" key="2">
    <source>
        <dbReference type="ARBA" id="ARBA00010349"/>
    </source>
</evidence>
<evidence type="ECO:0000256" key="5">
    <source>
        <dbReference type="ARBA" id="ARBA00022884"/>
    </source>
</evidence>
<evidence type="ECO:0000256" key="4">
    <source>
        <dbReference type="ARBA" id="ARBA00022490"/>
    </source>
</evidence>
<proteinExistence type="inferred from homology"/>
<comment type="caution">
    <text evidence="10">The sequence shown here is derived from an EMBL/GenBank/DDBJ whole genome shotgun (WGS) entry which is preliminary data.</text>
</comment>
<keyword evidence="11" id="KW-1185">Reference proteome</keyword>
<dbReference type="PANTHER" id="PTHR12013">
    <property type="entry name" value="SIGNAL RECOGNITION PARTICLE 14 KD PROTEIN"/>
    <property type="match status" value="1"/>
</dbReference>
<accession>A0ABN7NP19</accession>
<dbReference type="EMBL" id="CAJPIN010002299">
    <property type="protein sequence ID" value="CAG2055287.1"/>
    <property type="molecule type" value="Genomic_DNA"/>
</dbReference>
<protein>
    <recommendedName>
        <fullName evidence="3 8">Signal recognition particle 14 kDa protein</fullName>
        <shortName evidence="8">SRP14</shortName>
    </recommendedName>
</protein>
<dbReference type="Gene3D" id="3.30.720.10">
    <property type="entry name" value="Signal recognition particle alu RNA binding heterodimer, srp9/1"/>
    <property type="match status" value="1"/>
</dbReference>
<comment type="similarity">
    <text evidence="2 8">Belongs to the SRP14 family.</text>
</comment>
<keyword evidence="5 8" id="KW-0694">RNA-binding</keyword>
<feature type="non-terminal residue" evidence="10">
    <location>
        <position position="1"/>
    </location>
</feature>
<feature type="non-terminal residue" evidence="10">
    <location>
        <position position="195"/>
    </location>
</feature>
<dbReference type="InterPro" id="IPR003210">
    <property type="entry name" value="Signal_recog_particle_SRP14"/>
</dbReference>
<reference evidence="10" key="1">
    <citation type="submission" date="2021-03" db="EMBL/GenBank/DDBJ databases">
        <authorList>
            <person name="Tran Van P."/>
        </authorList>
    </citation>
    <scope>NUCLEOTIDE SEQUENCE</scope>
</reference>
<feature type="region of interest" description="Disordered" evidence="9">
    <location>
        <begin position="22"/>
        <end position="41"/>
    </location>
</feature>
<comment type="subcellular location">
    <subcellularLocation>
        <location evidence="1 8">Cytoplasm</location>
    </subcellularLocation>
</comment>
<evidence type="ECO:0000313" key="11">
    <source>
        <dbReference type="Proteomes" id="UP001153148"/>
    </source>
</evidence>
<evidence type="ECO:0000256" key="7">
    <source>
        <dbReference type="ARBA" id="ARBA00023274"/>
    </source>
</evidence>
<evidence type="ECO:0000313" key="10">
    <source>
        <dbReference type="EMBL" id="CAG2055287.1"/>
    </source>
</evidence>
<name>A0ABN7NP19_TIMPD</name>
<sequence>LFQGPFVLNSVPVHLFHLPSYGTGNDGRLKPEPREGSKRLPEPSEFACLMRASAKNKKISTVIHPKDVNKFHQAYCNLLKGNLDGLKKLKKTKTKAKATHSINKATTAGKGFPLGKGENLDFSTTTQFVGGDLCIIYGQPIGSEAEWPSGETETRSREGSVLQQFSYRYMHLESRQLTNQGMCKMSTVNNAEHFR</sequence>
<evidence type="ECO:0000256" key="6">
    <source>
        <dbReference type="ARBA" id="ARBA00023135"/>
    </source>
</evidence>
<feature type="compositionally biased region" description="Basic and acidic residues" evidence="9">
    <location>
        <begin position="27"/>
        <end position="41"/>
    </location>
</feature>
<comment type="subunit">
    <text evidence="8">Heterodimer with SRP9; binds RNA as heterodimer. Component of a signal recognition particle (SRP) complex that consists of a 7SL RNA molecule of 300 nucleotides and six protein subunits: SRP72, SRP68, SRP54, SRP19, SRP14 and SRP9.</text>
</comment>
<evidence type="ECO:0000256" key="1">
    <source>
        <dbReference type="ARBA" id="ARBA00004496"/>
    </source>
</evidence>
<dbReference type="InterPro" id="IPR009018">
    <property type="entry name" value="Signal_recog_particle_SRP9/14"/>
</dbReference>
<keyword evidence="6 8" id="KW-0733">Signal recognition particle</keyword>
<dbReference type="Pfam" id="PF02290">
    <property type="entry name" value="SRP14"/>
    <property type="match status" value="1"/>
</dbReference>
<dbReference type="Proteomes" id="UP001153148">
    <property type="component" value="Unassembled WGS sequence"/>
</dbReference>
<evidence type="ECO:0000256" key="9">
    <source>
        <dbReference type="SAM" id="MobiDB-lite"/>
    </source>
</evidence>
<comment type="function">
    <text evidence="8">Component of the signal recognition particle (SRP) complex, a ribonucleoprotein complex that mediates the cotranslational targeting of secretory and membrane proteins to the endoplasmic reticulum (ER). SRP9 together with SRP14 and the Alu portion of the SRP RNA, constitutes the elongation arrest domain of SRP. The complex of SRP9 and SRP14 is required for SRP RNA binding.</text>
</comment>
<evidence type="ECO:0000256" key="3">
    <source>
        <dbReference type="ARBA" id="ARBA00017926"/>
    </source>
</evidence>
<dbReference type="SUPFAM" id="SSF54762">
    <property type="entry name" value="Signal recognition particle alu RNA binding heterodimer, SRP9/14"/>
    <property type="match status" value="1"/>
</dbReference>
<keyword evidence="4 8" id="KW-0963">Cytoplasm</keyword>
<keyword evidence="7 8" id="KW-0687">Ribonucleoprotein</keyword>
<organism evidence="10 11">
    <name type="scientific">Timema podura</name>
    <name type="common">Walking stick</name>
    <dbReference type="NCBI Taxonomy" id="61482"/>
    <lineage>
        <taxon>Eukaryota</taxon>
        <taxon>Metazoa</taxon>
        <taxon>Ecdysozoa</taxon>
        <taxon>Arthropoda</taxon>
        <taxon>Hexapoda</taxon>
        <taxon>Insecta</taxon>
        <taxon>Pterygota</taxon>
        <taxon>Neoptera</taxon>
        <taxon>Polyneoptera</taxon>
        <taxon>Phasmatodea</taxon>
        <taxon>Timematodea</taxon>
        <taxon>Timematoidea</taxon>
        <taxon>Timematidae</taxon>
        <taxon>Timema</taxon>
    </lineage>
</organism>
<evidence type="ECO:0000256" key="8">
    <source>
        <dbReference type="RuleBase" id="RU368100"/>
    </source>
</evidence>